<dbReference type="OrthoDB" id="5855471at2759"/>
<sequence length="130" mass="14443">MTALMHAASRGQTEVVRLLRPLEARLQDGRGWTALMHAVGRGHEECVGLLLLERDLKDGEGRTAEDVANGLPDGERRRITPLLRRKVQLPDLPEELLGYRMGNTVDILLLDAYRKILCTSVTDVLHSGHG</sequence>
<dbReference type="InterPro" id="IPR002110">
    <property type="entry name" value="Ankyrin_rpt"/>
</dbReference>
<dbReference type="SUPFAM" id="SSF48403">
    <property type="entry name" value="Ankyrin repeat"/>
    <property type="match status" value="1"/>
</dbReference>
<dbReference type="VEuPathDB" id="GiardiaDB:GMRT_24885"/>
<dbReference type="Proteomes" id="UP000315496">
    <property type="component" value="Chromosome 5"/>
</dbReference>
<dbReference type="Pfam" id="PF12796">
    <property type="entry name" value="Ank_2"/>
    <property type="match status" value="1"/>
</dbReference>
<evidence type="ECO:0000313" key="1">
    <source>
        <dbReference type="EMBL" id="TNJ26587.1"/>
    </source>
</evidence>
<organism evidence="1 2">
    <name type="scientific">Giardia muris</name>
    <dbReference type="NCBI Taxonomy" id="5742"/>
    <lineage>
        <taxon>Eukaryota</taxon>
        <taxon>Metamonada</taxon>
        <taxon>Diplomonadida</taxon>
        <taxon>Hexamitidae</taxon>
        <taxon>Giardiinae</taxon>
        <taxon>Giardia</taxon>
    </lineage>
</organism>
<comment type="caution">
    <text evidence="1">The sequence shown here is derived from an EMBL/GenBank/DDBJ whole genome shotgun (WGS) entry which is preliminary data.</text>
</comment>
<dbReference type="EMBL" id="VDLU01000005">
    <property type="protein sequence ID" value="TNJ26587.1"/>
    <property type="molecule type" value="Genomic_DNA"/>
</dbReference>
<evidence type="ECO:0000313" key="2">
    <source>
        <dbReference type="Proteomes" id="UP000315496"/>
    </source>
</evidence>
<dbReference type="AlphaFoldDB" id="A0A4Z1T0Z1"/>
<dbReference type="InterPro" id="IPR036770">
    <property type="entry name" value="Ankyrin_rpt-contain_sf"/>
</dbReference>
<proteinExistence type="predicted"/>
<accession>A0A4Z1T0Z1</accession>
<dbReference type="Gene3D" id="1.25.40.20">
    <property type="entry name" value="Ankyrin repeat-containing domain"/>
    <property type="match status" value="1"/>
</dbReference>
<dbReference type="PANTHER" id="PTHR24120">
    <property type="entry name" value="GH07239P"/>
    <property type="match status" value="1"/>
</dbReference>
<keyword evidence="2" id="KW-1185">Reference proteome</keyword>
<reference evidence="1 2" key="1">
    <citation type="submission" date="2019-05" db="EMBL/GenBank/DDBJ databases">
        <title>The compact genome of Giardia muris reveals important steps in the evolution of intestinal protozoan parasites.</title>
        <authorList>
            <person name="Xu F."/>
            <person name="Jimenez-Gonzalez A."/>
            <person name="Einarsson E."/>
            <person name="Astvaldsson A."/>
            <person name="Peirasmaki D."/>
            <person name="Eckmann L."/>
            <person name="Andersson J.O."/>
            <person name="Svard S.G."/>
            <person name="Jerlstrom-Hultqvist J."/>
        </authorList>
    </citation>
    <scope>NUCLEOTIDE SEQUENCE [LARGE SCALE GENOMIC DNA]</scope>
    <source>
        <strain evidence="1 2">Roberts-Thomson</strain>
    </source>
</reference>
<dbReference type="PANTHER" id="PTHR24120:SF4">
    <property type="entry name" value="GH07239P"/>
    <property type="match status" value="1"/>
</dbReference>
<gene>
    <name evidence="1" type="ORF">GMRT_24885</name>
</gene>
<name>A0A4Z1T0Z1_GIAMU</name>
<protein>
    <submittedName>
        <fullName evidence="1">Ankyrin repeat protein 1</fullName>
    </submittedName>
</protein>